<accession>A0A9W9WKY2</accession>
<dbReference type="RefSeq" id="XP_056785999.1">
    <property type="nucleotide sequence ID" value="XM_056938622.1"/>
</dbReference>
<gene>
    <name evidence="2" type="ORF">N7539_009027</name>
</gene>
<proteinExistence type="predicted"/>
<feature type="compositionally biased region" description="Basic and acidic residues" evidence="1">
    <location>
        <begin position="176"/>
        <end position="192"/>
    </location>
</feature>
<evidence type="ECO:0000313" key="2">
    <source>
        <dbReference type="EMBL" id="KAJ5469409.1"/>
    </source>
</evidence>
<comment type="caution">
    <text evidence="2">The sequence shown here is derived from an EMBL/GenBank/DDBJ whole genome shotgun (WGS) entry which is preliminary data.</text>
</comment>
<feature type="compositionally biased region" description="Basic residues" evidence="1">
    <location>
        <begin position="104"/>
        <end position="119"/>
    </location>
</feature>
<feature type="compositionally biased region" description="Polar residues" evidence="1">
    <location>
        <begin position="136"/>
        <end position="148"/>
    </location>
</feature>
<dbReference type="Proteomes" id="UP001148312">
    <property type="component" value="Unassembled WGS sequence"/>
</dbReference>
<evidence type="ECO:0000313" key="3">
    <source>
        <dbReference type="Proteomes" id="UP001148312"/>
    </source>
</evidence>
<feature type="compositionally biased region" description="Basic and acidic residues" evidence="1">
    <location>
        <begin position="149"/>
        <end position="167"/>
    </location>
</feature>
<feature type="region of interest" description="Disordered" evidence="1">
    <location>
        <begin position="83"/>
        <end position="205"/>
    </location>
</feature>
<protein>
    <recommendedName>
        <fullName evidence="4">Histone h1.3</fullName>
    </recommendedName>
</protein>
<name>A0A9W9WKY2_9EURO</name>
<evidence type="ECO:0000256" key="1">
    <source>
        <dbReference type="SAM" id="MobiDB-lite"/>
    </source>
</evidence>
<dbReference type="GeneID" id="81628872"/>
<dbReference type="EMBL" id="JAPWDQ010000015">
    <property type="protein sequence ID" value="KAJ5469409.1"/>
    <property type="molecule type" value="Genomic_DNA"/>
</dbReference>
<sequence>MSGSNDSDRMLGLSPSDERILLYGILCPSTDGSRNAIDYMKLASVLGYTPSSAKVMYGNARRKLARFTGMEVPIIARGNMARGTAAAGSKTTTDAPETDESPAKKPRKTSPTTSRKRKAEKLETTQTEGVAETHPQIATKTQAGTETQAETKIEAKAKSEVEAKAETDVEAGVHFVPEHKKENGEAEEEVVKTETGPSEAKEEQS</sequence>
<keyword evidence="3" id="KW-1185">Reference proteome</keyword>
<organism evidence="2 3">
    <name type="scientific">Penicillium diatomitis</name>
    <dbReference type="NCBI Taxonomy" id="2819901"/>
    <lineage>
        <taxon>Eukaryota</taxon>
        <taxon>Fungi</taxon>
        <taxon>Dikarya</taxon>
        <taxon>Ascomycota</taxon>
        <taxon>Pezizomycotina</taxon>
        <taxon>Eurotiomycetes</taxon>
        <taxon>Eurotiomycetidae</taxon>
        <taxon>Eurotiales</taxon>
        <taxon>Aspergillaceae</taxon>
        <taxon>Penicillium</taxon>
    </lineage>
</organism>
<dbReference type="AlphaFoldDB" id="A0A9W9WKY2"/>
<reference evidence="2" key="2">
    <citation type="journal article" date="2023" name="IMA Fungus">
        <title>Comparative genomic study of the Penicillium genus elucidates a diverse pangenome and 15 lateral gene transfer events.</title>
        <authorList>
            <person name="Petersen C."/>
            <person name="Sorensen T."/>
            <person name="Nielsen M.R."/>
            <person name="Sondergaard T.E."/>
            <person name="Sorensen J.L."/>
            <person name="Fitzpatrick D.A."/>
            <person name="Frisvad J.C."/>
            <person name="Nielsen K.L."/>
        </authorList>
    </citation>
    <scope>NUCLEOTIDE SEQUENCE</scope>
    <source>
        <strain evidence="2">IBT 30728</strain>
    </source>
</reference>
<evidence type="ECO:0008006" key="4">
    <source>
        <dbReference type="Google" id="ProtNLM"/>
    </source>
</evidence>
<reference evidence="2" key="1">
    <citation type="submission" date="2022-12" db="EMBL/GenBank/DDBJ databases">
        <authorList>
            <person name="Petersen C."/>
        </authorList>
    </citation>
    <scope>NUCLEOTIDE SEQUENCE</scope>
    <source>
        <strain evidence="2">IBT 30728</strain>
    </source>
</reference>